<dbReference type="EMBL" id="MFKO01000002">
    <property type="protein sequence ID" value="OGG41908.1"/>
    <property type="molecule type" value="Genomic_DNA"/>
</dbReference>
<evidence type="ECO:0000256" key="3">
    <source>
        <dbReference type="ARBA" id="ARBA00023002"/>
    </source>
</evidence>
<evidence type="ECO:0000256" key="5">
    <source>
        <dbReference type="ARBA" id="ARBA00023284"/>
    </source>
</evidence>
<dbReference type="PANTHER" id="PTHR13887:SF14">
    <property type="entry name" value="DISULFIDE BOND FORMATION PROTEIN D"/>
    <property type="match status" value="1"/>
</dbReference>
<dbReference type="InterPro" id="IPR013766">
    <property type="entry name" value="Thioredoxin_domain"/>
</dbReference>
<sequence length="242" mass="25586">MNESSNENVGGSAMGGSSLAVPAAIVIGFGLIAASIYFSGNKPVTTTPEGEDVNSAELSTVTPVSERDHIRGNPNAKLVVIEYSDFDCPFCKTFHTTMQTIADEYGPGGNVAWVYRHFPLTSLHPSAAYIAEASECVAQIGGNDAFWKFADLVFAERSVNEPTNVARLPEFAEIAGVGQADYEACLESGRGKAKVESDAQNAIATGGRGTPHSIILIGDQTLLINGAQPYEVVKQMIDGLLN</sequence>
<dbReference type="Pfam" id="PF13462">
    <property type="entry name" value="Thioredoxin_4"/>
    <property type="match status" value="1"/>
</dbReference>
<keyword evidence="4" id="KW-1015">Disulfide bond</keyword>
<keyword evidence="6" id="KW-0472">Membrane</keyword>
<reference evidence="8 9" key="1">
    <citation type="journal article" date="2016" name="Nat. Commun.">
        <title>Thousands of microbial genomes shed light on interconnected biogeochemical processes in an aquifer system.</title>
        <authorList>
            <person name="Anantharaman K."/>
            <person name="Brown C.T."/>
            <person name="Hug L.A."/>
            <person name="Sharon I."/>
            <person name="Castelle C.J."/>
            <person name="Probst A.J."/>
            <person name="Thomas B.C."/>
            <person name="Singh A."/>
            <person name="Wilkins M.J."/>
            <person name="Karaoz U."/>
            <person name="Brodie E.L."/>
            <person name="Williams K.H."/>
            <person name="Hubbard S.S."/>
            <person name="Banfield J.F."/>
        </authorList>
    </citation>
    <scope>NUCLEOTIDE SEQUENCE [LARGE SCALE GENOMIC DNA]</scope>
</reference>
<keyword evidence="5" id="KW-0676">Redox-active center</keyword>
<keyword evidence="3" id="KW-0560">Oxidoreductase</keyword>
<dbReference type="PROSITE" id="PS51352">
    <property type="entry name" value="THIOREDOXIN_2"/>
    <property type="match status" value="1"/>
</dbReference>
<keyword evidence="6" id="KW-0812">Transmembrane</keyword>
<keyword evidence="6" id="KW-1133">Transmembrane helix</keyword>
<evidence type="ECO:0000259" key="7">
    <source>
        <dbReference type="PROSITE" id="PS51352"/>
    </source>
</evidence>
<dbReference type="InterPro" id="IPR012336">
    <property type="entry name" value="Thioredoxin-like_fold"/>
</dbReference>
<evidence type="ECO:0000313" key="8">
    <source>
        <dbReference type="EMBL" id="OGG41908.1"/>
    </source>
</evidence>
<dbReference type="STRING" id="1798475.A2837_01720"/>
<keyword evidence="2" id="KW-0732">Signal</keyword>
<dbReference type="SUPFAM" id="SSF52833">
    <property type="entry name" value="Thioredoxin-like"/>
    <property type="match status" value="1"/>
</dbReference>
<comment type="caution">
    <text evidence="8">The sequence shown here is derived from an EMBL/GenBank/DDBJ whole genome shotgun (WGS) entry which is preliminary data.</text>
</comment>
<feature type="domain" description="Thioredoxin" evidence="7">
    <location>
        <begin position="47"/>
        <end position="242"/>
    </location>
</feature>
<evidence type="ECO:0000256" key="6">
    <source>
        <dbReference type="SAM" id="Phobius"/>
    </source>
</evidence>
<dbReference type="GO" id="GO:0016491">
    <property type="term" value="F:oxidoreductase activity"/>
    <property type="evidence" value="ECO:0007669"/>
    <property type="project" value="UniProtKB-KW"/>
</dbReference>
<proteinExistence type="inferred from homology"/>
<dbReference type="AlphaFoldDB" id="A0A1F6BYK8"/>
<dbReference type="PANTHER" id="PTHR13887">
    <property type="entry name" value="GLUTATHIONE S-TRANSFERASE KAPPA"/>
    <property type="match status" value="1"/>
</dbReference>
<evidence type="ECO:0000256" key="1">
    <source>
        <dbReference type="ARBA" id="ARBA00005791"/>
    </source>
</evidence>
<evidence type="ECO:0000256" key="4">
    <source>
        <dbReference type="ARBA" id="ARBA00023157"/>
    </source>
</evidence>
<evidence type="ECO:0000256" key="2">
    <source>
        <dbReference type="ARBA" id="ARBA00022729"/>
    </source>
</evidence>
<name>A0A1F6BYK8_9BACT</name>
<feature type="transmembrane region" description="Helical" evidence="6">
    <location>
        <begin position="20"/>
        <end position="38"/>
    </location>
</feature>
<gene>
    <name evidence="8" type="ORF">A2837_01720</name>
</gene>
<protein>
    <recommendedName>
        <fullName evidence="7">Thioredoxin domain-containing protein</fullName>
    </recommendedName>
</protein>
<dbReference type="Proteomes" id="UP000176322">
    <property type="component" value="Unassembled WGS sequence"/>
</dbReference>
<dbReference type="Gene3D" id="3.40.30.10">
    <property type="entry name" value="Glutaredoxin"/>
    <property type="match status" value="1"/>
</dbReference>
<accession>A0A1F6BYK8</accession>
<evidence type="ECO:0000313" key="9">
    <source>
        <dbReference type="Proteomes" id="UP000176322"/>
    </source>
</evidence>
<organism evidence="8 9">
    <name type="scientific">Candidatus Kaiserbacteria bacterium RIFCSPHIGHO2_01_FULL_46_22</name>
    <dbReference type="NCBI Taxonomy" id="1798475"/>
    <lineage>
        <taxon>Bacteria</taxon>
        <taxon>Candidatus Kaiseribacteriota</taxon>
    </lineage>
</organism>
<comment type="similarity">
    <text evidence="1">Belongs to the thioredoxin family. DsbA subfamily.</text>
</comment>
<dbReference type="InterPro" id="IPR036249">
    <property type="entry name" value="Thioredoxin-like_sf"/>
</dbReference>